<evidence type="ECO:0000313" key="4">
    <source>
        <dbReference type="Proteomes" id="UP001165289"/>
    </source>
</evidence>
<evidence type="ECO:0000256" key="1">
    <source>
        <dbReference type="SAM" id="MobiDB-lite"/>
    </source>
</evidence>
<dbReference type="AlphaFoldDB" id="A0AAV7K802"/>
<organism evidence="3 4">
    <name type="scientific">Oopsacas minuta</name>
    <dbReference type="NCBI Taxonomy" id="111878"/>
    <lineage>
        <taxon>Eukaryota</taxon>
        <taxon>Metazoa</taxon>
        <taxon>Porifera</taxon>
        <taxon>Hexactinellida</taxon>
        <taxon>Hexasterophora</taxon>
        <taxon>Lyssacinosida</taxon>
        <taxon>Leucopsacidae</taxon>
        <taxon>Oopsacas</taxon>
    </lineage>
</organism>
<feature type="transmembrane region" description="Helical" evidence="2">
    <location>
        <begin position="20"/>
        <end position="45"/>
    </location>
</feature>
<keyword evidence="2" id="KW-1133">Transmembrane helix</keyword>
<sequence>MLSVAIAIPDGNSTYTNSTVYLGVIGTWVGAFSGIVLIFGCILNYRKLIRKICTKCICICCMKGTMQSNDISSVGEPAPDACAYHMEGDDGTEHSPIPDSPESYHSALSELVLDLPEAEDSTEPIVQQAPLNQLSDCTEPIVQQVSN</sequence>
<reference evidence="3 4" key="1">
    <citation type="journal article" date="2023" name="BMC Biol.">
        <title>The compact genome of the sponge Oopsacas minuta (Hexactinellida) is lacking key metazoan core genes.</title>
        <authorList>
            <person name="Santini S."/>
            <person name="Schenkelaars Q."/>
            <person name="Jourda C."/>
            <person name="Duchesne M."/>
            <person name="Belahbib H."/>
            <person name="Rocher C."/>
            <person name="Selva M."/>
            <person name="Riesgo A."/>
            <person name="Vervoort M."/>
            <person name="Leys S.P."/>
            <person name="Kodjabachian L."/>
            <person name="Le Bivic A."/>
            <person name="Borchiellini C."/>
            <person name="Claverie J.M."/>
            <person name="Renard E."/>
        </authorList>
    </citation>
    <scope>NUCLEOTIDE SEQUENCE [LARGE SCALE GENOMIC DNA]</scope>
    <source>
        <strain evidence="3">SPO-2</strain>
    </source>
</reference>
<name>A0AAV7K802_9METZ</name>
<comment type="caution">
    <text evidence="3">The sequence shown here is derived from an EMBL/GenBank/DDBJ whole genome shotgun (WGS) entry which is preliminary data.</text>
</comment>
<evidence type="ECO:0000256" key="2">
    <source>
        <dbReference type="SAM" id="Phobius"/>
    </source>
</evidence>
<accession>A0AAV7K802</accession>
<dbReference type="Proteomes" id="UP001165289">
    <property type="component" value="Unassembled WGS sequence"/>
</dbReference>
<evidence type="ECO:0000313" key="3">
    <source>
        <dbReference type="EMBL" id="KAI6656769.1"/>
    </source>
</evidence>
<keyword evidence="2" id="KW-0472">Membrane</keyword>
<keyword evidence="4" id="KW-1185">Reference proteome</keyword>
<keyword evidence="2" id="KW-0812">Transmembrane</keyword>
<protein>
    <submittedName>
        <fullName evidence="3">Uncharacterized protein</fullName>
    </submittedName>
</protein>
<dbReference type="EMBL" id="JAKMXF010000133">
    <property type="protein sequence ID" value="KAI6656769.1"/>
    <property type="molecule type" value="Genomic_DNA"/>
</dbReference>
<gene>
    <name evidence="3" type="ORF">LOD99_16072</name>
</gene>
<feature type="region of interest" description="Disordered" evidence="1">
    <location>
        <begin position="82"/>
        <end position="105"/>
    </location>
</feature>
<proteinExistence type="predicted"/>